<dbReference type="EMBL" id="JBHUIT010000002">
    <property type="protein sequence ID" value="MFD2255846.1"/>
    <property type="molecule type" value="Genomic_DNA"/>
</dbReference>
<evidence type="ECO:0000256" key="7">
    <source>
        <dbReference type="ARBA" id="ARBA00023136"/>
    </source>
</evidence>
<feature type="transmembrane region" description="Helical" evidence="8">
    <location>
        <begin position="285"/>
        <end position="307"/>
    </location>
</feature>
<feature type="transmembrane region" description="Helical" evidence="8">
    <location>
        <begin position="241"/>
        <end position="265"/>
    </location>
</feature>
<evidence type="ECO:0000256" key="3">
    <source>
        <dbReference type="ARBA" id="ARBA00022670"/>
    </source>
</evidence>
<reference evidence="10" key="1">
    <citation type="journal article" date="2019" name="Int. J. Syst. Evol. Microbiol.">
        <title>The Global Catalogue of Microorganisms (GCM) 10K type strain sequencing project: providing services to taxonomists for standard genome sequencing and annotation.</title>
        <authorList>
            <consortium name="The Broad Institute Genomics Platform"/>
            <consortium name="The Broad Institute Genome Sequencing Center for Infectious Disease"/>
            <person name="Wu L."/>
            <person name="Ma J."/>
        </authorList>
    </citation>
    <scope>NUCLEOTIDE SEQUENCE [LARGE SCALE GENOMIC DNA]</scope>
    <source>
        <strain evidence="10">CGMCC 4.7106</strain>
    </source>
</reference>
<dbReference type="RefSeq" id="WP_386818557.1">
    <property type="nucleotide sequence ID" value="NZ_JBHUIT010000002.1"/>
</dbReference>
<evidence type="ECO:0000256" key="5">
    <source>
        <dbReference type="ARBA" id="ARBA00022801"/>
    </source>
</evidence>
<gene>
    <name evidence="9" type="ORF">ACFSSA_04080</name>
</gene>
<feature type="transmembrane region" description="Helical" evidence="8">
    <location>
        <begin position="208"/>
        <end position="229"/>
    </location>
</feature>
<name>A0ABW5D8D2_9BACT</name>
<dbReference type="NCBIfam" id="TIGR02602">
    <property type="entry name" value="8TM_EpsH"/>
    <property type="match status" value="1"/>
</dbReference>
<dbReference type="InterPro" id="IPR026392">
    <property type="entry name" value="Exo/Archaeosortase_dom"/>
</dbReference>
<organism evidence="9 10">
    <name type="scientific">Luteolibacter algae</name>
    <dbReference type="NCBI Taxonomy" id="454151"/>
    <lineage>
        <taxon>Bacteria</taxon>
        <taxon>Pseudomonadati</taxon>
        <taxon>Verrucomicrobiota</taxon>
        <taxon>Verrucomicrobiia</taxon>
        <taxon>Verrucomicrobiales</taxon>
        <taxon>Verrucomicrobiaceae</taxon>
        <taxon>Luteolibacter</taxon>
    </lineage>
</organism>
<keyword evidence="10" id="KW-1185">Reference proteome</keyword>
<feature type="transmembrane region" description="Helical" evidence="8">
    <location>
        <begin position="21"/>
        <end position="41"/>
    </location>
</feature>
<comment type="caution">
    <text evidence="9">The sequence shown here is derived from an EMBL/GenBank/DDBJ whole genome shotgun (WGS) entry which is preliminary data.</text>
</comment>
<keyword evidence="6 8" id="KW-1133">Transmembrane helix</keyword>
<accession>A0ABW5D8D2</accession>
<evidence type="ECO:0000256" key="2">
    <source>
        <dbReference type="ARBA" id="ARBA00022475"/>
    </source>
</evidence>
<evidence type="ECO:0000256" key="4">
    <source>
        <dbReference type="ARBA" id="ARBA00022692"/>
    </source>
</evidence>
<keyword evidence="2" id="KW-1003">Cell membrane</keyword>
<dbReference type="NCBIfam" id="TIGR04178">
    <property type="entry name" value="exo_archaeo"/>
    <property type="match status" value="1"/>
</dbReference>
<evidence type="ECO:0000256" key="8">
    <source>
        <dbReference type="SAM" id="Phobius"/>
    </source>
</evidence>
<dbReference type="Proteomes" id="UP001597375">
    <property type="component" value="Unassembled WGS sequence"/>
</dbReference>
<feature type="transmembrane region" description="Helical" evidence="8">
    <location>
        <begin position="98"/>
        <end position="116"/>
    </location>
</feature>
<feature type="transmembrane region" description="Helical" evidence="8">
    <location>
        <begin position="122"/>
        <end position="139"/>
    </location>
</feature>
<keyword evidence="3" id="KW-0645">Protease</keyword>
<keyword evidence="5" id="KW-0378">Hydrolase</keyword>
<proteinExistence type="predicted"/>
<feature type="transmembrane region" description="Helical" evidence="8">
    <location>
        <begin position="146"/>
        <end position="163"/>
    </location>
</feature>
<evidence type="ECO:0000256" key="1">
    <source>
        <dbReference type="ARBA" id="ARBA00004651"/>
    </source>
</evidence>
<keyword evidence="7 8" id="KW-0472">Membrane</keyword>
<dbReference type="InterPro" id="IPR013426">
    <property type="entry name" value="EpsH-like"/>
</dbReference>
<sequence>MSNPAPTTPESASTGNPKSKPALITIVSLLITVAAIVWFFGIETRFGGARDTSVFGWLRSAWNAETDYEHGILFPFVIIGLIVYQLKNLRAVAGQGSWLGLIAVLLGAVYYVISYRTFQPRIAAGGLPFILWGGAYFLWGWQVARILIFPLFFFWLAIPLPSFQQATTHLQLLATSLAHHGSGLFGVETRVVGTTILPVHGDWKPLDIATGCSGIRSLMALLMISSAWAYVAKIKLWQKALLFLSALPLAIIGNALRVISIFVIAEYGDAEWAATTWHDWSGLLLFYPFSLFLLLVLHSIFEGGLPWKKNSKRRLTRQTVKAKEESVFIPES</sequence>
<evidence type="ECO:0000256" key="6">
    <source>
        <dbReference type="ARBA" id="ARBA00022989"/>
    </source>
</evidence>
<evidence type="ECO:0000313" key="9">
    <source>
        <dbReference type="EMBL" id="MFD2255846.1"/>
    </source>
</evidence>
<comment type="subcellular location">
    <subcellularLocation>
        <location evidence="1">Cell membrane</location>
        <topology evidence="1">Multi-pass membrane protein</topology>
    </subcellularLocation>
</comment>
<keyword evidence="4 8" id="KW-0812">Transmembrane</keyword>
<dbReference type="InterPro" id="IPR019127">
    <property type="entry name" value="Exosortase"/>
</dbReference>
<dbReference type="Pfam" id="PF09721">
    <property type="entry name" value="Exosortase_EpsH"/>
    <property type="match status" value="1"/>
</dbReference>
<evidence type="ECO:0000313" key="10">
    <source>
        <dbReference type="Proteomes" id="UP001597375"/>
    </source>
</evidence>
<protein>
    <submittedName>
        <fullName evidence="9">Exosortase/archaeosortase family protein</fullName>
    </submittedName>
</protein>